<dbReference type="InterPro" id="IPR027417">
    <property type="entry name" value="P-loop_NTPase"/>
</dbReference>
<keyword evidence="4" id="KW-1185">Reference proteome</keyword>
<dbReference type="GO" id="GO:0016887">
    <property type="term" value="F:ATP hydrolysis activity"/>
    <property type="evidence" value="ECO:0007669"/>
    <property type="project" value="InterPro"/>
</dbReference>
<dbReference type="SUPFAM" id="SSF52540">
    <property type="entry name" value="P-loop containing nucleoside triphosphate hydrolases"/>
    <property type="match status" value="3"/>
</dbReference>
<dbReference type="EMBL" id="CAJNOR010000179">
    <property type="protein sequence ID" value="CAF0829558.1"/>
    <property type="molecule type" value="Genomic_DNA"/>
</dbReference>
<evidence type="ECO:0000259" key="2">
    <source>
        <dbReference type="PROSITE" id="PS50234"/>
    </source>
</evidence>
<organism evidence="3 4">
    <name type="scientific">Adineta ricciae</name>
    <name type="common">Rotifer</name>
    <dbReference type="NCBI Taxonomy" id="249248"/>
    <lineage>
        <taxon>Eukaryota</taxon>
        <taxon>Metazoa</taxon>
        <taxon>Spiralia</taxon>
        <taxon>Gnathifera</taxon>
        <taxon>Rotifera</taxon>
        <taxon>Eurotatoria</taxon>
        <taxon>Bdelloidea</taxon>
        <taxon>Adinetida</taxon>
        <taxon>Adinetidae</taxon>
        <taxon>Adineta</taxon>
    </lineage>
</organism>
<dbReference type="GO" id="GO:0005737">
    <property type="term" value="C:cytoplasm"/>
    <property type="evidence" value="ECO:0007669"/>
    <property type="project" value="TreeGrafter"/>
</dbReference>
<dbReference type="Proteomes" id="UP000663828">
    <property type="component" value="Unassembled WGS sequence"/>
</dbReference>
<dbReference type="SMART" id="SM00327">
    <property type="entry name" value="VWA"/>
    <property type="match status" value="1"/>
</dbReference>
<feature type="domain" description="VWFA" evidence="2">
    <location>
        <begin position="1652"/>
        <end position="1804"/>
    </location>
</feature>
<evidence type="ECO:0000256" key="1">
    <source>
        <dbReference type="SAM" id="MobiDB-lite"/>
    </source>
</evidence>
<evidence type="ECO:0000313" key="4">
    <source>
        <dbReference type="Proteomes" id="UP000663828"/>
    </source>
</evidence>
<dbReference type="GO" id="GO:0005524">
    <property type="term" value="F:ATP binding"/>
    <property type="evidence" value="ECO:0007669"/>
    <property type="project" value="InterPro"/>
</dbReference>
<dbReference type="PANTHER" id="PTHR21610:SF9">
    <property type="entry name" value="VON WILLEBRAND FACTOR A DOMAIN-CONTAINING PROTEIN 8"/>
    <property type="match status" value="1"/>
</dbReference>
<dbReference type="InterPro" id="IPR011704">
    <property type="entry name" value="ATPase_dyneun-rel_AAA"/>
</dbReference>
<comment type="caution">
    <text evidence="3">The sequence shown here is derived from an EMBL/GenBank/DDBJ whole genome shotgun (WGS) entry which is preliminary data.</text>
</comment>
<evidence type="ECO:0000313" key="3">
    <source>
        <dbReference type="EMBL" id="CAF0829558.1"/>
    </source>
</evidence>
<name>A0A813UP78_ADIRI</name>
<sequence>MFTVSKRFTGLRSIPFRSIASDILRIGSVTRPVRPTNDQSLIPVLYYEKSLFPPSFVRHLEWLMKKDNLGQDALLVGPPGPARRRLILAYLELTRKPYQYIQLTRDTTDSDIKQRREIQNKTALFINQAAVTAAIYGHTLVLDGLEKTERNVLPILNNLLENREMNLDNGQFLVSTQRYDELLKSYTNEQLEKLNFIRVHEDFRVIALTLPPLAEYKGNSLDPPLRSRFQLRDIGNEPLTFSEHASLLNSLHPNVGKEFIEQLLSFASLVNSTDLETLKLIHFPYDRLDLAVHLAESIPNISLADCLHRIYPYDILYRNSKESKQAVEHMFKKLALKRSNENVSKKIHSINRRETRTIVEYELNGKQNQITVPAHDPSSSIIPPTFIKTPYHDQLLFDLILSHSSGDICLVGPKGCGKSLMIDHFASVLNYPVEYFVLYKDLSARELLQQRITNEHGDTLWQNTPLVEAAIHGRLLVLDGIHRLNSDTLVSLQRLLQDRELFLPDGTRLLRHDRYDCLENPSRNLRRIHPSFRIIALAEPPTTTSTGSSESSSSKSSSEQNWLNAETLNLFLYHEMRSLNLSEERQIVYSLLSSPNQSIPAIEHLLQFVHDLRNSSETQLKTVARSLSTRNVLRIAKHLKDETTNYQVPLREQLIRQTSAPFLPRLVQDAFFEALAKSGLEDNQQQMASSEINWKQSRKTDQQLKASFEYAAKVPFTVFYENPIHSEIIQQMHESFLLGEHLLLIGPQGVAKNRIVDHYLQTLKLPREYIQLHRDTTVQSLTIQANIIDGRVIYEDSPLIKAIKEGSVAVIDEADKAPTNVTGILKSLIESGSMFLSDGRRVYPKELGHVSTIPSNLIIRTHPNFRMIVLANRPGFPFLGNDFFLSLGDHFSTFPILNPPRESEIILLQNFAPNLERQKIEQLVDVFTELRQLSIDGIISYPYSLRELVSIVKHLNMFPNESLADVVRNVFDLDNYNTDVIDRIRGILHRQGIPFHVQKRTVNLTTSHPLKVVPNRETWSMKAFDEQDIEQLSSLPIVFSEKPTKQSMKVINSINRSDSRTQNFSELTYKYRLPIDETTYVHDLNMLKSNNNVLVLTGNPLTLWSFKLGENQAKKIDLNSVFVNSTNRSSTPNYQLCVIPGNEAQIVVGDLTSQTWTLVNLDDGQCSLIQSSIVPSSPLTQTISRKFNEMLSQRSTPISRATYNPTNGQLLQYIFNQNYIHIIDFIKKTSQQIKLPISVRQVIPFGDQWILIDHNQQSSSSYLFNSMNEQKPSLSMIEHHVDTIGLASSGGHINENSLWFSSLYDYLAKIPTNETNQLTIERFKRSKPISTADAPPQEVNEKRRLQTFMNKQHSLIASFFGKNDIDKKFVSKDDIPDSIILSYIELLDLNRHLITYIPILRSQDPNTRTTISQHEWHMQTKSSAGVLATQCDDGSLITIDSRANIDHWEIVPSHLQISLDNWSKQNRRSGEHSLDIEYIKGGKTDLSGPKHGKVDPKNEPHVGGNQWAGGTGGRDTAGLGGIGGPYRLDAGHQVYQVPDDVKAAVPEHIRRAARELGQKVFKERLKEIEMSEYEHETYEKYLNKISSEIKMLRSIIESLEAKSHDRQWVRHRTTGDWDERKLIEGIIGEKSIYKYRADVPPEPGSPQTKAKRLRLVVDLSASMYRFNGVDNRLERQCECVLMFLESLAGFEHKFVYDIIGHSGDEYAIELVRKNQAPKNNKERLKLLKLMYTHTMFCSSGDNTFPALKKAIEDLQAEPDDTVDERFVIVISDANFDRYGLSPKIFGKMLQSNENVQCFAMFIGSLGPQALHLQQNLPSGKDFITKQVEKKLGVDLNGDGVIGSGYRHGGGGGIVNQIERATHMDLNGDGRIGGGVPHYNQYGAPGGYPPQYNHYGAPPCQPNYGPYGGPGYGPQYNQYGAAPCPPPYNQYGAPGYGPAPHHGGAGGGLINQLEKVTGMDLNGDGRIGGQGYGGQYNPYGRHY</sequence>
<feature type="region of interest" description="Disordered" evidence="1">
    <location>
        <begin position="539"/>
        <end position="560"/>
    </location>
</feature>
<gene>
    <name evidence="3" type="ORF">XAT740_LOCUS4388</name>
</gene>
<dbReference type="FunFam" id="3.40.50.300:FF:000587">
    <property type="entry name" value="von Willebrand factor A domain containing 8"/>
    <property type="match status" value="1"/>
</dbReference>
<dbReference type="PANTHER" id="PTHR21610">
    <property type="entry name" value="VON WILLEBRAND FACTOR A DOMAIN-CONTAINING PROTEIN 8"/>
    <property type="match status" value="1"/>
</dbReference>
<protein>
    <recommendedName>
        <fullName evidence="2">VWFA domain-containing protein</fullName>
    </recommendedName>
</protein>
<feature type="region of interest" description="Disordered" evidence="1">
    <location>
        <begin position="1481"/>
        <end position="1512"/>
    </location>
</feature>
<reference evidence="3" key="1">
    <citation type="submission" date="2021-02" db="EMBL/GenBank/DDBJ databases">
        <authorList>
            <person name="Nowell W R."/>
        </authorList>
    </citation>
    <scope>NUCLEOTIDE SEQUENCE</scope>
</reference>
<dbReference type="Gene3D" id="3.40.50.300">
    <property type="entry name" value="P-loop containing nucleotide triphosphate hydrolases"/>
    <property type="match status" value="3"/>
</dbReference>
<dbReference type="Gene3D" id="3.40.50.410">
    <property type="entry name" value="von Willebrand factor, type A domain"/>
    <property type="match status" value="1"/>
</dbReference>
<dbReference type="PROSITE" id="PS50234">
    <property type="entry name" value="VWFA"/>
    <property type="match status" value="1"/>
</dbReference>
<dbReference type="InterPro" id="IPR039891">
    <property type="entry name" value="VWA8"/>
</dbReference>
<proteinExistence type="predicted"/>
<dbReference type="InterPro" id="IPR002035">
    <property type="entry name" value="VWF_A"/>
</dbReference>
<dbReference type="InterPro" id="IPR036465">
    <property type="entry name" value="vWFA_dom_sf"/>
</dbReference>
<feature type="compositionally biased region" description="Low complexity" evidence="1">
    <location>
        <begin position="542"/>
        <end position="558"/>
    </location>
</feature>
<accession>A0A813UP78</accession>
<dbReference type="Pfam" id="PF07728">
    <property type="entry name" value="AAA_5"/>
    <property type="match status" value="3"/>
</dbReference>
<dbReference type="SUPFAM" id="SSF53300">
    <property type="entry name" value="vWA-like"/>
    <property type="match status" value="1"/>
</dbReference>